<keyword evidence="2 4" id="KW-0378">Hydrolase</keyword>
<comment type="cofactor">
    <cofactor evidence="1">
        <name>Mg(2+)</name>
        <dbReference type="ChEBI" id="CHEBI:18420"/>
    </cofactor>
</comment>
<dbReference type="InterPro" id="IPR000086">
    <property type="entry name" value="NUDIX_hydrolase_dom"/>
</dbReference>
<dbReference type="GeneID" id="78819741"/>
<proteinExistence type="predicted"/>
<evidence type="ECO:0000259" key="3">
    <source>
        <dbReference type="PROSITE" id="PS51462"/>
    </source>
</evidence>
<sequence length="189" mass="20575">MSEGPESAAGSDLAARSRERVGDWLADLRERYGDFERVEKRWEQAPAAYERDRDRIAAGANGGAGVWITDDEGRVLLVRNAGDEGWADPGGKREAGESFEAAARREVREETNVRCAITGVREVHALELVDGTDPARSALASLIVIFDGAYEGGEPRPREGEIAEVAWFDTCPDAVLYPEVAARPFPASE</sequence>
<protein>
    <submittedName>
        <fullName evidence="4">NUDIX hydrolase</fullName>
        <ecNumber evidence="4">3.6.-.-</ecNumber>
    </submittedName>
</protein>
<evidence type="ECO:0000256" key="1">
    <source>
        <dbReference type="ARBA" id="ARBA00001946"/>
    </source>
</evidence>
<dbReference type="EMBL" id="JBHTAS010000001">
    <property type="protein sequence ID" value="MFC7139485.1"/>
    <property type="molecule type" value="Genomic_DNA"/>
</dbReference>
<evidence type="ECO:0000313" key="4">
    <source>
        <dbReference type="EMBL" id="MFC7139485.1"/>
    </source>
</evidence>
<dbReference type="EC" id="3.6.-.-" evidence="4"/>
<feature type="domain" description="Nudix hydrolase" evidence="3">
    <location>
        <begin position="59"/>
        <end position="189"/>
    </location>
</feature>
<gene>
    <name evidence="4" type="ORF">ACFQMA_06480</name>
</gene>
<comment type="caution">
    <text evidence="4">The sequence shown here is derived from an EMBL/GenBank/DDBJ whole genome shotgun (WGS) entry which is preliminary data.</text>
</comment>
<dbReference type="PANTHER" id="PTHR43046">
    <property type="entry name" value="GDP-MANNOSE MANNOSYL HYDROLASE"/>
    <property type="match status" value="1"/>
</dbReference>
<name>A0ABD5XWR2_9EURY</name>
<keyword evidence="5" id="KW-1185">Reference proteome</keyword>
<dbReference type="PROSITE" id="PS51462">
    <property type="entry name" value="NUDIX"/>
    <property type="match status" value="1"/>
</dbReference>
<evidence type="ECO:0000313" key="5">
    <source>
        <dbReference type="Proteomes" id="UP001596432"/>
    </source>
</evidence>
<dbReference type="PROSITE" id="PS00893">
    <property type="entry name" value="NUDIX_BOX"/>
    <property type="match status" value="1"/>
</dbReference>
<dbReference type="InterPro" id="IPR015797">
    <property type="entry name" value="NUDIX_hydrolase-like_dom_sf"/>
</dbReference>
<dbReference type="AlphaFoldDB" id="A0ABD5XWR2"/>
<dbReference type="PANTHER" id="PTHR43046:SF14">
    <property type="entry name" value="MUTT_NUDIX FAMILY PROTEIN"/>
    <property type="match status" value="1"/>
</dbReference>
<dbReference type="Proteomes" id="UP001596432">
    <property type="component" value="Unassembled WGS sequence"/>
</dbReference>
<organism evidence="4 5">
    <name type="scientific">Halosimplex aquaticum</name>
    <dbReference type="NCBI Taxonomy" id="3026162"/>
    <lineage>
        <taxon>Archaea</taxon>
        <taxon>Methanobacteriati</taxon>
        <taxon>Methanobacteriota</taxon>
        <taxon>Stenosarchaea group</taxon>
        <taxon>Halobacteria</taxon>
        <taxon>Halobacteriales</taxon>
        <taxon>Haloarculaceae</taxon>
        <taxon>Halosimplex</taxon>
    </lineage>
</organism>
<dbReference type="Pfam" id="PF00293">
    <property type="entry name" value="NUDIX"/>
    <property type="match status" value="1"/>
</dbReference>
<dbReference type="InterPro" id="IPR020476">
    <property type="entry name" value="Nudix_hydrolase"/>
</dbReference>
<dbReference type="InterPro" id="IPR020084">
    <property type="entry name" value="NUDIX_hydrolase_CS"/>
</dbReference>
<dbReference type="PRINTS" id="PR00502">
    <property type="entry name" value="NUDIXFAMILY"/>
</dbReference>
<reference evidence="4 5" key="1">
    <citation type="journal article" date="2019" name="Int. J. Syst. Evol. Microbiol.">
        <title>The Global Catalogue of Microorganisms (GCM) 10K type strain sequencing project: providing services to taxonomists for standard genome sequencing and annotation.</title>
        <authorList>
            <consortium name="The Broad Institute Genomics Platform"/>
            <consortium name="The Broad Institute Genome Sequencing Center for Infectious Disease"/>
            <person name="Wu L."/>
            <person name="Ma J."/>
        </authorList>
    </citation>
    <scope>NUCLEOTIDE SEQUENCE [LARGE SCALE GENOMIC DNA]</scope>
    <source>
        <strain evidence="4 5">XZYJT29</strain>
    </source>
</reference>
<dbReference type="Gene3D" id="3.90.79.10">
    <property type="entry name" value="Nucleoside Triphosphate Pyrophosphohydrolase"/>
    <property type="match status" value="1"/>
</dbReference>
<dbReference type="RefSeq" id="WP_274325072.1">
    <property type="nucleotide sequence ID" value="NZ_CP118158.1"/>
</dbReference>
<dbReference type="GO" id="GO:0016787">
    <property type="term" value="F:hydrolase activity"/>
    <property type="evidence" value="ECO:0007669"/>
    <property type="project" value="UniProtKB-KW"/>
</dbReference>
<dbReference type="SUPFAM" id="SSF55811">
    <property type="entry name" value="Nudix"/>
    <property type="match status" value="1"/>
</dbReference>
<accession>A0ABD5XWR2</accession>
<evidence type="ECO:0000256" key="2">
    <source>
        <dbReference type="ARBA" id="ARBA00022801"/>
    </source>
</evidence>
<dbReference type="CDD" id="cd02883">
    <property type="entry name" value="NUDIX_Hydrolase"/>
    <property type="match status" value="1"/>
</dbReference>